<dbReference type="PANTHER" id="PTHR46523:SF1">
    <property type="entry name" value="DCTP PYROPHOSPHATASE 1"/>
    <property type="match status" value="1"/>
</dbReference>
<dbReference type="CDD" id="cd11537">
    <property type="entry name" value="NTP-PPase_RS21-C6_like"/>
    <property type="match status" value="1"/>
</dbReference>
<accession>A0A540VKB6</accession>
<keyword evidence="1" id="KW-0378">Hydrolase</keyword>
<gene>
    <name evidence="1" type="ORF">FKZ61_04010</name>
</gene>
<reference evidence="1 2" key="1">
    <citation type="submission" date="2019-06" db="EMBL/GenBank/DDBJ databases">
        <title>Genome sequence of Litorilinea aerophila BAA-2444.</title>
        <authorList>
            <person name="Maclea K.S."/>
            <person name="Maurais E.G."/>
            <person name="Iannazzi L.C."/>
        </authorList>
    </citation>
    <scope>NUCLEOTIDE SEQUENCE [LARGE SCALE GENOMIC DNA]</scope>
    <source>
        <strain evidence="1 2">ATCC BAA-2444</strain>
    </source>
</reference>
<dbReference type="Gene3D" id="1.10.287.1080">
    <property type="entry name" value="MazG-like"/>
    <property type="match status" value="1"/>
</dbReference>
<proteinExistence type="predicted"/>
<evidence type="ECO:0000313" key="2">
    <source>
        <dbReference type="Proteomes" id="UP000317371"/>
    </source>
</evidence>
<comment type="caution">
    <text evidence="1">The sequence shown here is derived from an EMBL/GenBank/DDBJ whole genome shotgun (WGS) entry which is preliminary data.</text>
</comment>
<dbReference type="Pfam" id="PF12643">
    <property type="entry name" value="MazG-like"/>
    <property type="match status" value="1"/>
</dbReference>
<dbReference type="PIRSF" id="PIRSF029826">
    <property type="entry name" value="UCP029826_pph"/>
    <property type="match status" value="1"/>
</dbReference>
<dbReference type="Proteomes" id="UP000317371">
    <property type="component" value="Unassembled WGS sequence"/>
</dbReference>
<dbReference type="OrthoDB" id="9791898at2"/>
<dbReference type="AlphaFoldDB" id="A0A540VKB6"/>
<sequence length="108" mass="12049">MDAETTLQELRTRVQQFVEARHWDGFHTPKNLAMSIAIEAAELMEHFQWCDVDAAGDLVADPVQRAAIADELADVIIYCLSFANSAQIDVAAAVQAKMDRNEKRFPVS</sequence>
<name>A0A540VKB6_9CHLR</name>
<dbReference type="PANTHER" id="PTHR46523">
    <property type="entry name" value="DCTP PYROPHOSPHATASE 1"/>
    <property type="match status" value="1"/>
</dbReference>
<dbReference type="InterPro" id="IPR025984">
    <property type="entry name" value="DCTPP"/>
</dbReference>
<dbReference type="InParanoid" id="A0A540VKB6"/>
<protein>
    <submittedName>
        <fullName evidence="1">Nucleotide pyrophosphohydrolase</fullName>
    </submittedName>
</protein>
<evidence type="ECO:0000313" key="1">
    <source>
        <dbReference type="EMBL" id="TQE97194.1"/>
    </source>
</evidence>
<dbReference type="EMBL" id="VIGC01000004">
    <property type="protein sequence ID" value="TQE97194.1"/>
    <property type="molecule type" value="Genomic_DNA"/>
</dbReference>
<keyword evidence="2" id="KW-1185">Reference proteome</keyword>
<dbReference type="RefSeq" id="WP_141608790.1">
    <property type="nucleotide sequence ID" value="NZ_VIGC02000004.1"/>
</dbReference>
<organism evidence="1 2">
    <name type="scientific">Litorilinea aerophila</name>
    <dbReference type="NCBI Taxonomy" id="1204385"/>
    <lineage>
        <taxon>Bacteria</taxon>
        <taxon>Bacillati</taxon>
        <taxon>Chloroflexota</taxon>
        <taxon>Caldilineae</taxon>
        <taxon>Caldilineales</taxon>
        <taxon>Caldilineaceae</taxon>
        <taxon>Litorilinea</taxon>
    </lineage>
</organism>
<dbReference type="SUPFAM" id="SSF101386">
    <property type="entry name" value="all-alpha NTP pyrophosphatases"/>
    <property type="match status" value="1"/>
</dbReference>
<dbReference type="GO" id="GO:0047429">
    <property type="term" value="F:nucleoside triphosphate diphosphatase activity"/>
    <property type="evidence" value="ECO:0007669"/>
    <property type="project" value="InterPro"/>
</dbReference>
<dbReference type="InterPro" id="IPR052555">
    <property type="entry name" value="dCTP_Pyrophosphatase"/>
</dbReference>
<dbReference type="GO" id="GO:0009143">
    <property type="term" value="P:nucleoside triphosphate catabolic process"/>
    <property type="evidence" value="ECO:0007669"/>
    <property type="project" value="InterPro"/>
</dbReference>